<dbReference type="KEGG" id="asn:112549648"/>
<reference evidence="4" key="1">
    <citation type="submission" date="2025-08" db="UniProtKB">
        <authorList>
            <consortium name="RefSeq"/>
        </authorList>
    </citation>
    <scope>IDENTIFICATION</scope>
</reference>
<evidence type="ECO:0000256" key="1">
    <source>
        <dbReference type="SAM" id="Phobius"/>
    </source>
</evidence>
<dbReference type="Proteomes" id="UP000189705">
    <property type="component" value="Unplaced"/>
</dbReference>
<dbReference type="STRING" id="38654.A0A3Q0G681"/>
<dbReference type="Gene3D" id="1.20.1440.80">
    <property type="entry name" value="Gap junction channel protein cysteine-rich domain"/>
    <property type="match status" value="1"/>
</dbReference>
<feature type="transmembrane region" description="Helical" evidence="1">
    <location>
        <begin position="207"/>
        <end position="229"/>
    </location>
</feature>
<feature type="transmembrane region" description="Helical" evidence="1">
    <location>
        <begin position="147"/>
        <end position="170"/>
    </location>
</feature>
<gene>
    <name evidence="4" type="primary">LOC112549648</name>
</gene>
<dbReference type="RefSeq" id="XP_025055171.1">
    <property type="nucleotide sequence ID" value="XM_025199386.1"/>
</dbReference>
<dbReference type="Pfam" id="PF00029">
    <property type="entry name" value="Connexin"/>
    <property type="match status" value="1"/>
</dbReference>
<accession>A0A3Q0G681</accession>
<evidence type="ECO:0000259" key="2">
    <source>
        <dbReference type="Pfam" id="PF00029"/>
    </source>
</evidence>
<dbReference type="GeneID" id="112549648"/>
<name>A0A3Q0G681_ALLSI</name>
<dbReference type="InParanoid" id="A0A3Q0G681"/>
<keyword evidence="1" id="KW-0472">Membrane</keyword>
<sequence>MAAAAVAGIIPVLHSLAGDESSYYIGRKLWFGFLGLYTVVIYVERLPWIYLHKDFLCHGNLSSPCLGECFEQHFHKPIIGTWYMSCFLFLCAFLLMEFFVSQLRHKQTKVKAQQENEAELSSMTGVQEDSSSHKGVRIIDFHIQKSVLGLYLFYFLLQLVIQAVFLSILINDQLPRVSGYPILCSTTNCLGPYQCLVQGSMEKRMSIYTLATLAVMIIVFCIAFFLYSIHHYVLKGLQQLGAHDLWLWEV</sequence>
<dbReference type="InterPro" id="IPR038359">
    <property type="entry name" value="Connexin_N_sf"/>
</dbReference>
<dbReference type="InterPro" id="IPR013092">
    <property type="entry name" value="Connexin_N"/>
</dbReference>
<keyword evidence="1" id="KW-1133">Transmembrane helix</keyword>
<feature type="transmembrane region" description="Helical" evidence="1">
    <location>
        <begin position="82"/>
        <end position="100"/>
    </location>
</feature>
<evidence type="ECO:0000313" key="3">
    <source>
        <dbReference type="Proteomes" id="UP000189705"/>
    </source>
</evidence>
<keyword evidence="3" id="KW-1185">Reference proteome</keyword>
<protein>
    <submittedName>
        <fullName evidence="4">Uncharacterized protein LOC112549648</fullName>
    </submittedName>
</protein>
<proteinExistence type="predicted"/>
<organism evidence="3 4">
    <name type="scientific">Alligator sinensis</name>
    <name type="common">Chinese alligator</name>
    <dbReference type="NCBI Taxonomy" id="38654"/>
    <lineage>
        <taxon>Eukaryota</taxon>
        <taxon>Metazoa</taxon>
        <taxon>Chordata</taxon>
        <taxon>Craniata</taxon>
        <taxon>Vertebrata</taxon>
        <taxon>Euteleostomi</taxon>
        <taxon>Archelosauria</taxon>
        <taxon>Archosauria</taxon>
        <taxon>Crocodylia</taxon>
        <taxon>Alligatoridae</taxon>
        <taxon>Alligatorinae</taxon>
        <taxon>Alligator</taxon>
    </lineage>
</organism>
<feature type="domain" description="Connexin N-terminal" evidence="2">
    <location>
        <begin position="20"/>
        <end position="228"/>
    </location>
</feature>
<keyword evidence="1" id="KW-0812">Transmembrane</keyword>
<evidence type="ECO:0000313" key="4">
    <source>
        <dbReference type="RefSeq" id="XP_025055171.1"/>
    </source>
</evidence>
<dbReference type="AlphaFoldDB" id="A0A3Q0G681"/>